<gene>
    <name evidence="3" type="ORF">C4532_14410</name>
</gene>
<sequence length="578" mass="65207">MSFRRTLIFLIIFAALACFFYFYEIRGGEARKEAEKSATLIFSFKPEEVKKLSLQRPDGHIVAMKTDAGWQITEPLQASAEERVIDDVLKALAELTYERDLGAQSDPAAFGLNEPEIEVELADSRNAIGKLLIGKGTPDGANVYVKRLTDEPVFTIARSAKDKLDRTLFDLRDKTIFDFSVPDVKAVTIVRDGETYTLENKPEGEWTMTSPMEHDADAAKVTTLLDAIRYGRVKKFVDEDASDLSQYGLADPAARVELVLADGTRSLSLGRKTGPESENVYASKDERRQVVELDTEILDKLPADIDDWRNRQLVKINRNKIVGIEVVSPAGQIILERPTGESEEWTLGEPEQGVADEEKMNRLLSDLHSARVARFLKADESKTAARAFDTPTVQLTIREQEAEAPLTLSLSKLEGKPDGYARLGDKGEIFAVEEGLLTKLTMKPDAMRDRSVLRFDAEEIEKIEVGTREKSFVLTRDGVQWKVPRGLNMEPYEIDQFLWNLKELDYETTEPKAEDDASYGFDSPTMTVKLWRSEQESPLQLIIGKRIPEKSEYYAVGADDKKVMRMNDALISDWLQRF</sequence>
<keyword evidence="1" id="KW-1133">Transmembrane helix</keyword>
<proteinExistence type="predicted"/>
<feature type="domain" description="DUF4340" evidence="2">
    <location>
        <begin position="206"/>
        <end position="383"/>
    </location>
</feature>
<dbReference type="AlphaFoldDB" id="A0A419EU06"/>
<accession>A0A419EU06</accession>
<dbReference type="EMBL" id="QZKI01000102">
    <property type="protein sequence ID" value="RJP67570.1"/>
    <property type="molecule type" value="Genomic_DNA"/>
</dbReference>
<name>A0A419EU06_9BACT</name>
<keyword evidence="1" id="KW-0472">Membrane</keyword>
<organism evidence="3 4">
    <name type="scientific">Candidatus Abyssobacteria bacterium SURF_17</name>
    <dbReference type="NCBI Taxonomy" id="2093361"/>
    <lineage>
        <taxon>Bacteria</taxon>
        <taxon>Pseudomonadati</taxon>
        <taxon>Candidatus Hydrogenedentota</taxon>
        <taxon>Candidatus Abyssobacteria</taxon>
    </lineage>
</organism>
<keyword evidence="1" id="KW-0812">Transmembrane</keyword>
<dbReference type="Proteomes" id="UP000285961">
    <property type="component" value="Unassembled WGS sequence"/>
</dbReference>
<evidence type="ECO:0000313" key="3">
    <source>
        <dbReference type="EMBL" id="RJP67570.1"/>
    </source>
</evidence>
<dbReference type="Pfam" id="PF14238">
    <property type="entry name" value="DUF4340"/>
    <property type="match status" value="2"/>
</dbReference>
<comment type="caution">
    <text evidence="3">The sequence shown here is derived from an EMBL/GenBank/DDBJ whole genome shotgun (WGS) entry which is preliminary data.</text>
</comment>
<protein>
    <submittedName>
        <fullName evidence="3">DUF4340 domain-containing protein</fullName>
    </submittedName>
</protein>
<feature type="domain" description="DUF4340" evidence="2">
    <location>
        <begin position="484"/>
        <end position="572"/>
    </location>
</feature>
<dbReference type="InterPro" id="IPR025641">
    <property type="entry name" value="DUF4340"/>
</dbReference>
<dbReference type="PROSITE" id="PS51257">
    <property type="entry name" value="PROKAR_LIPOPROTEIN"/>
    <property type="match status" value="1"/>
</dbReference>
<feature type="transmembrane region" description="Helical" evidence="1">
    <location>
        <begin position="7"/>
        <end position="23"/>
    </location>
</feature>
<evidence type="ECO:0000259" key="2">
    <source>
        <dbReference type="Pfam" id="PF14238"/>
    </source>
</evidence>
<reference evidence="3 4" key="1">
    <citation type="journal article" date="2017" name="ISME J.">
        <title>Energy and carbon metabolisms in a deep terrestrial subsurface fluid microbial community.</title>
        <authorList>
            <person name="Momper L."/>
            <person name="Jungbluth S.P."/>
            <person name="Lee M.D."/>
            <person name="Amend J.P."/>
        </authorList>
    </citation>
    <scope>NUCLEOTIDE SEQUENCE [LARGE SCALE GENOMIC DNA]</scope>
    <source>
        <strain evidence="3">SURF_17</strain>
    </source>
</reference>
<evidence type="ECO:0000313" key="4">
    <source>
        <dbReference type="Proteomes" id="UP000285961"/>
    </source>
</evidence>
<evidence type="ECO:0000256" key="1">
    <source>
        <dbReference type="SAM" id="Phobius"/>
    </source>
</evidence>